<proteinExistence type="predicted"/>
<evidence type="ECO:0000256" key="1">
    <source>
        <dbReference type="ARBA" id="ARBA00023002"/>
    </source>
</evidence>
<reference evidence="3" key="1">
    <citation type="journal article" date="2019" name="Int. J. Syst. Evol. Microbiol.">
        <title>The Global Catalogue of Microorganisms (GCM) 10K type strain sequencing project: providing services to taxonomists for standard genome sequencing and annotation.</title>
        <authorList>
            <consortium name="The Broad Institute Genomics Platform"/>
            <consortium name="The Broad Institute Genome Sequencing Center for Infectious Disease"/>
            <person name="Wu L."/>
            <person name="Ma J."/>
        </authorList>
    </citation>
    <scope>NUCLEOTIDE SEQUENCE [LARGE SCALE GENOMIC DNA]</scope>
    <source>
        <strain evidence="3">KCTC 12848</strain>
    </source>
</reference>
<dbReference type="Pfam" id="PF00106">
    <property type="entry name" value="adh_short"/>
    <property type="match status" value="1"/>
</dbReference>
<organism evidence="2 3">
    <name type="scientific">Saccharothrix xinjiangensis</name>
    <dbReference type="NCBI Taxonomy" id="204798"/>
    <lineage>
        <taxon>Bacteria</taxon>
        <taxon>Bacillati</taxon>
        <taxon>Actinomycetota</taxon>
        <taxon>Actinomycetes</taxon>
        <taxon>Pseudonocardiales</taxon>
        <taxon>Pseudonocardiaceae</taxon>
        <taxon>Saccharothrix</taxon>
    </lineage>
</organism>
<evidence type="ECO:0000313" key="3">
    <source>
        <dbReference type="Proteomes" id="UP001595833"/>
    </source>
</evidence>
<keyword evidence="1" id="KW-0560">Oxidoreductase</keyword>
<sequence length="266" mass="27932">MANVVITGGTNGIGKALAERLAAEGDRVVVVGRSAVAPAGAELVRGDLTTVAGTTAVADEVAARFDVLDHLVLGAGWFTPRRLVTPDGLEHGFALYAMSRYLVVERLLPLLDQAKTPVVAHLCGVAGLRGHGIQWDDLALERKYSPFRATMQAARAVDLLGAGFADRHPGSAVRCVLHNPMVVDTGLGRQVGGPLGRLTDLSARLFGRTPEQAADQVRPFLANPPAAPLTASRAGKPVDLRRPEFDRESAARLYRVLAGITAGAGA</sequence>
<dbReference type="InterPro" id="IPR052228">
    <property type="entry name" value="Sec_Metab_Biosynth_Oxidored"/>
</dbReference>
<dbReference type="EMBL" id="JBHSJB010000003">
    <property type="protein sequence ID" value="MFC5052297.1"/>
    <property type="molecule type" value="Genomic_DNA"/>
</dbReference>
<accession>A0ABV9XS60</accession>
<dbReference type="RefSeq" id="WP_344034793.1">
    <property type="nucleotide sequence ID" value="NZ_BAAAKE010000002.1"/>
</dbReference>
<dbReference type="SUPFAM" id="SSF51735">
    <property type="entry name" value="NAD(P)-binding Rossmann-fold domains"/>
    <property type="match status" value="1"/>
</dbReference>
<dbReference type="InterPro" id="IPR002347">
    <property type="entry name" value="SDR_fam"/>
</dbReference>
<dbReference type="InterPro" id="IPR036291">
    <property type="entry name" value="NAD(P)-bd_dom_sf"/>
</dbReference>
<dbReference type="PANTHER" id="PTHR47534:SF3">
    <property type="entry name" value="ALCOHOL DEHYDROGENASE-LIKE C-TERMINAL DOMAIN-CONTAINING PROTEIN"/>
    <property type="match status" value="1"/>
</dbReference>
<comment type="caution">
    <text evidence="2">The sequence shown here is derived from an EMBL/GenBank/DDBJ whole genome shotgun (WGS) entry which is preliminary data.</text>
</comment>
<dbReference type="Gene3D" id="3.40.50.720">
    <property type="entry name" value="NAD(P)-binding Rossmann-like Domain"/>
    <property type="match status" value="1"/>
</dbReference>
<dbReference type="PANTHER" id="PTHR47534">
    <property type="entry name" value="YALI0E05731P"/>
    <property type="match status" value="1"/>
</dbReference>
<gene>
    <name evidence="2" type="ORF">ACFPFM_00870</name>
</gene>
<protein>
    <submittedName>
        <fullName evidence="2">SDR family NAD(P)-dependent oxidoreductase</fullName>
    </submittedName>
</protein>
<dbReference type="Proteomes" id="UP001595833">
    <property type="component" value="Unassembled WGS sequence"/>
</dbReference>
<evidence type="ECO:0000313" key="2">
    <source>
        <dbReference type="EMBL" id="MFC5052297.1"/>
    </source>
</evidence>
<name>A0ABV9XS60_9PSEU</name>
<keyword evidence="3" id="KW-1185">Reference proteome</keyword>